<protein>
    <recommendedName>
        <fullName evidence="4">Peptidoglycan recognition protein family domain-containing protein</fullName>
    </recommendedName>
</protein>
<evidence type="ECO:0000313" key="5">
    <source>
        <dbReference type="EMBL" id="KUG61707.1"/>
    </source>
</evidence>
<dbReference type="SMART" id="SM00701">
    <property type="entry name" value="PGRP"/>
    <property type="match status" value="1"/>
</dbReference>
<proteinExistence type="inferred from homology"/>
<reference evidence="6" key="1">
    <citation type="submission" date="2015-12" db="EMBL/GenBank/DDBJ databases">
        <authorList>
            <person name="Nair G.R."/>
            <person name="Kaur G."/>
            <person name="Mayilraj S."/>
        </authorList>
    </citation>
    <scope>NUCLEOTIDE SEQUENCE [LARGE SCALE GENOMIC DNA]</scope>
    <source>
        <strain evidence="6">CD08_4</strain>
    </source>
</reference>
<dbReference type="PANTHER" id="PTHR11022:SF41">
    <property type="entry name" value="PEPTIDOGLYCAN-RECOGNITION PROTEIN LC-RELATED"/>
    <property type="match status" value="1"/>
</dbReference>
<comment type="caution">
    <text evidence="5">The sequence shown here is derived from an EMBL/GenBank/DDBJ whole genome shotgun (WGS) entry which is preliminary data.</text>
</comment>
<dbReference type="AlphaFoldDB" id="A0A0W8IPL1"/>
<dbReference type="CDD" id="cd06583">
    <property type="entry name" value="PGRP"/>
    <property type="match status" value="1"/>
</dbReference>
<feature type="compositionally biased region" description="Polar residues" evidence="2">
    <location>
        <begin position="448"/>
        <end position="460"/>
    </location>
</feature>
<dbReference type="Pfam" id="PF01510">
    <property type="entry name" value="Amidase_2"/>
    <property type="match status" value="1"/>
</dbReference>
<dbReference type="GO" id="GO:0008270">
    <property type="term" value="F:zinc ion binding"/>
    <property type="evidence" value="ECO:0007669"/>
    <property type="project" value="InterPro"/>
</dbReference>
<dbReference type="GO" id="GO:0005975">
    <property type="term" value="P:carbohydrate metabolic process"/>
    <property type="evidence" value="ECO:0007669"/>
    <property type="project" value="UniProtKB-ARBA"/>
</dbReference>
<dbReference type="GO" id="GO:0008745">
    <property type="term" value="F:N-acetylmuramoyl-L-alanine amidase activity"/>
    <property type="evidence" value="ECO:0007669"/>
    <property type="project" value="InterPro"/>
</dbReference>
<dbReference type="Gene3D" id="2.60.40.10">
    <property type="entry name" value="Immunoglobulins"/>
    <property type="match status" value="1"/>
</dbReference>
<dbReference type="GO" id="GO:0009253">
    <property type="term" value="P:peptidoglycan catabolic process"/>
    <property type="evidence" value="ECO:0007669"/>
    <property type="project" value="InterPro"/>
</dbReference>
<evidence type="ECO:0000256" key="1">
    <source>
        <dbReference type="ARBA" id="ARBA00007553"/>
    </source>
</evidence>
<dbReference type="InterPro" id="IPR006619">
    <property type="entry name" value="PGRP_domain_met/bac"/>
</dbReference>
<dbReference type="InterPro" id="IPR013783">
    <property type="entry name" value="Ig-like_fold"/>
</dbReference>
<gene>
    <name evidence="5" type="ORF">AVL61_02040</name>
</gene>
<name>A0A0W8IPL1_KOCRO</name>
<keyword evidence="3" id="KW-0732">Signal</keyword>
<evidence type="ECO:0000256" key="2">
    <source>
        <dbReference type="SAM" id="MobiDB-lite"/>
    </source>
</evidence>
<dbReference type="InterPro" id="IPR036505">
    <property type="entry name" value="Amidase/PGRP_sf"/>
</dbReference>
<feature type="signal peptide" evidence="3">
    <location>
        <begin position="1"/>
        <end position="22"/>
    </location>
</feature>
<dbReference type="Gene3D" id="3.40.80.10">
    <property type="entry name" value="Peptidoglycan recognition protein-like"/>
    <property type="match status" value="1"/>
</dbReference>
<dbReference type="EMBL" id="LQBK01000004">
    <property type="protein sequence ID" value="KUG61707.1"/>
    <property type="molecule type" value="Genomic_DNA"/>
</dbReference>
<evidence type="ECO:0000313" key="6">
    <source>
        <dbReference type="Proteomes" id="UP000053512"/>
    </source>
</evidence>
<evidence type="ECO:0000259" key="4">
    <source>
        <dbReference type="SMART" id="SM00701"/>
    </source>
</evidence>
<accession>A0A0W8IPL1</accession>
<feature type="chain" id="PRO_5006944388" description="Peptidoglycan recognition protein family domain-containing protein" evidence="3">
    <location>
        <begin position="23"/>
        <end position="487"/>
    </location>
</feature>
<dbReference type="Pfam" id="PF17957">
    <property type="entry name" value="Big_7"/>
    <property type="match status" value="1"/>
</dbReference>
<evidence type="ECO:0000256" key="3">
    <source>
        <dbReference type="SAM" id="SignalP"/>
    </source>
</evidence>
<dbReference type="RefSeq" id="WP_058873123.1">
    <property type="nucleotide sequence ID" value="NZ_LQBK01000004.1"/>
</dbReference>
<dbReference type="InterPro" id="IPR015510">
    <property type="entry name" value="PGRP"/>
</dbReference>
<dbReference type="Proteomes" id="UP000053512">
    <property type="component" value="Unassembled WGS sequence"/>
</dbReference>
<dbReference type="InterPro" id="IPR002502">
    <property type="entry name" value="Amidase_domain"/>
</dbReference>
<organism evidence="5 6">
    <name type="scientific">Kocuria rosea subsp. polaris</name>
    <dbReference type="NCBI Taxonomy" id="136273"/>
    <lineage>
        <taxon>Bacteria</taxon>
        <taxon>Bacillati</taxon>
        <taxon>Actinomycetota</taxon>
        <taxon>Actinomycetes</taxon>
        <taxon>Micrococcales</taxon>
        <taxon>Micrococcaceae</taxon>
        <taxon>Kocuria</taxon>
    </lineage>
</organism>
<dbReference type="SUPFAM" id="SSF55846">
    <property type="entry name" value="N-acetylmuramoyl-L-alanine amidase-like"/>
    <property type="match status" value="1"/>
</dbReference>
<feature type="region of interest" description="Disordered" evidence="2">
    <location>
        <begin position="448"/>
        <end position="487"/>
    </location>
</feature>
<comment type="similarity">
    <text evidence="1">Belongs to the N-acetylmuramoyl-L-alanine amidase 2 family.</text>
</comment>
<dbReference type="PANTHER" id="PTHR11022">
    <property type="entry name" value="PEPTIDOGLYCAN RECOGNITION PROTEIN"/>
    <property type="match status" value="1"/>
</dbReference>
<feature type="domain" description="Peptidoglycan recognition protein family" evidence="4">
    <location>
        <begin position="153"/>
        <end position="331"/>
    </location>
</feature>
<sequence length="487" mass="50566">MHAVVAGLVLSLAVLWSGPAQARTVPETLAEAEPVRAGEVTTDFTIDHVGVLWDVPAGREHAAEAPGAEPHGAVRLRHDGRWGQWIPLMEDGVTSKGQWASGLVPAGDAEAYQVRGIPADAVAPRAVAMNTTDGPRTTVGRVPGGAAQALNSSQCRSRADWGADESLRHDAAGQELWAPQFYDAQVTTVHHTATANDDPDPAATVRAIYRYHAVDQGFGDIGYQYLIDEFGIVYEGRWSGTASTSCGAAGGTGADFAHEDGTDRMVTGAHVGGWNSGNLGVALLGEFTGHRRFGADPEPAAVSSLEELLAELAVRHDLEPAATVTYTNPVNGTQRTVPVIGGHRDYEATECPGERLYAQLPTVRLHVADRMAGAADDPPRVALTAPADGATVSGTVPVTAEAVDDVAVAQVAFAVDGRVLGTDTDGTDGWTASWDTTTVADGSRTLSATATDSAGQTSTDLAEVTVGNGPGEEKGRGTPPVRPPRAG</sequence>